<evidence type="ECO:0000313" key="10">
    <source>
        <dbReference type="EMBL" id="GAA2005952.1"/>
    </source>
</evidence>
<dbReference type="InterPro" id="IPR027271">
    <property type="entry name" value="Acetolactate_synth/TF_NikR_C"/>
</dbReference>
<dbReference type="InterPro" id="IPR019455">
    <property type="entry name" value="Acetolactate_synth_ssu_C"/>
</dbReference>
<dbReference type="NCBIfam" id="NF008864">
    <property type="entry name" value="PRK11895.1"/>
    <property type="match status" value="1"/>
</dbReference>
<dbReference type="RefSeq" id="WP_344106502.1">
    <property type="nucleotide sequence ID" value="NZ_BAAAPC010000016.1"/>
</dbReference>
<dbReference type="EC" id="2.2.1.6" evidence="8"/>
<gene>
    <name evidence="10" type="primary">ilvN</name>
    <name evidence="10" type="ORF">GCM10009799_36790</name>
</gene>
<proteinExistence type="inferred from homology"/>
<keyword evidence="11" id="KW-1185">Reference proteome</keyword>
<dbReference type="Gene3D" id="3.30.70.1150">
    <property type="entry name" value="ACT-like. Chain A, domain 2"/>
    <property type="match status" value="1"/>
</dbReference>
<comment type="subunit">
    <text evidence="4 8">Dimer of large and small chains.</text>
</comment>
<keyword evidence="8" id="KW-0808">Transferase</keyword>
<dbReference type="PROSITE" id="PS51671">
    <property type="entry name" value="ACT"/>
    <property type="match status" value="1"/>
</dbReference>
<comment type="caution">
    <text evidence="10">The sequence shown here is derived from an EMBL/GenBank/DDBJ whole genome shotgun (WGS) entry which is preliminary data.</text>
</comment>
<evidence type="ECO:0000256" key="8">
    <source>
        <dbReference type="RuleBase" id="RU368092"/>
    </source>
</evidence>
<evidence type="ECO:0000259" key="9">
    <source>
        <dbReference type="PROSITE" id="PS51671"/>
    </source>
</evidence>
<comment type="pathway">
    <text evidence="2 8">Amino-acid biosynthesis; L-valine biosynthesis; L-valine from pyruvate: step 1/4.</text>
</comment>
<dbReference type="Gene3D" id="3.30.70.260">
    <property type="match status" value="1"/>
</dbReference>
<accession>A0ABP5EUN6</accession>
<evidence type="ECO:0000256" key="1">
    <source>
        <dbReference type="ARBA" id="ARBA00004974"/>
    </source>
</evidence>
<dbReference type="CDD" id="cd04878">
    <property type="entry name" value="ACT_AHAS"/>
    <property type="match status" value="1"/>
</dbReference>
<dbReference type="Pfam" id="PF10369">
    <property type="entry name" value="ALS_ss_C"/>
    <property type="match status" value="1"/>
</dbReference>
<comment type="function">
    <text evidence="8">Catalyzes the conversion of 2 pyruvate molecules into acetolactate in the first common step of the biosynthetic pathway of the branched-amino acids such as leucine, isoleucine, and valine.</text>
</comment>
<dbReference type="Proteomes" id="UP001501585">
    <property type="component" value="Unassembled WGS sequence"/>
</dbReference>
<keyword evidence="6 8" id="KW-0100">Branched-chain amino acid biosynthesis</keyword>
<evidence type="ECO:0000256" key="2">
    <source>
        <dbReference type="ARBA" id="ARBA00005025"/>
    </source>
</evidence>
<comment type="pathway">
    <text evidence="1 8">Amino-acid biosynthesis; L-isoleucine biosynthesis; L-isoleucine from 2-oxobutanoate: step 1/4.</text>
</comment>
<dbReference type="SUPFAM" id="SSF55021">
    <property type="entry name" value="ACT-like"/>
    <property type="match status" value="2"/>
</dbReference>
<keyword evidence="5 8" id="KW-0028">Amino-acid biosynthesis</keyword>
<dbReference type="PANTHER" id="PTHR30239:SF0">
    <property type="entry name" value="ACETOLACTATE SYNTHASE SMALL SUBUNIT 1, CHLOROPLASTIC"/>
    <property type="match status" value="1"/>
</dbReference>
<evidence type="ECO:0000313" key="11">
    <source>
        <dbReference type="Proteomes" id="UP001501585"/>
    </source>
</evidence>
<dbReference type="Pfam" id="PF22629">
    <property type="entry name" value="ACT_AHAS_ss"/>
    <property type="match status" value="1"/>
</dbReference>
<protein>
    <recommendedName>
        <fullName evidence="8">Acetolactate synthase small subunit</fullName>
        <shortName evidence="8">AHAS</shortName>
        <shortName evidence="8">ALS</shortName>
        <ecNumber evidence="8">2.2.1.6</ecNumber>
    </recommendedName>
    <alternativeName>
        <fullName evidence="8">Acetohydroxy-acid synthase small subunit</fullName>
    </alternativeName>
</protein>
<reference evidence="11" key="1">
    <citation type="journal article" date="2019" name="Int. J. Syst. Evol. Microbiol.">
        <title>The Global Catalogue of Microorganisms (GCM) 10K type strain sequencing project: providing services to taxonomists for standard genome sequencing and annotation.</title>
        <authorList>
            <consortium name="The Broad Institute Genomics Platform"/>
            <consortium name="The Broad Institute Genome Sequencing Center for Infectious Disease"/>
            <person name="Wu L."/>
            <person name="Ma J."/>
        </authorList>
    </citation>
    <scope>NUCLEOTIDE SEQUENCE [LARGE SCALE GENOMIC DNA]</scope>
    <source>
        <strain evidence="11">JCM 15313</strain>
    </source>
</reference>
<organism evidence="10 11">
    <name type="scientific">Nocardiopsis rhodophaea</name>
    <dbReference type="NCBI Taxonomy" id="280238"/>
    <lineage>
        <taxon>Bacteria</taxon>
        <taxon>Bacillati</taxon>
        <taxon>Actinomycetota</taxon>
        <taxon>Actinomycetes</taxon>
        <taxon>Streptosporangiales</taxon>
        <taxon>Nocardiopsidaceae</taxon>
        <taxon>Nocardiopsis</taxon>
    </lineage>
</organism>
<name>A0ABP5EUN6_9ACTN</name>
<dbReference type="InterPro" id="IPR004789">
    <property type="entry name" value="Acetalactate_synth_ssu"/>
</dbReference>
<dbReference type="InterPro" id="IPR002912">
    <property type="entry name" value="ACT_dom"/>
</dbReference>
<sequence length="174" mass="19171">MSQHTLSVLVEDTPGILTRASALFSRRGFNIHSLSVSTTEYEGLSRMTIVVNCDRHPLEQVTKQLNKLVNVIKIVEMDNDASVRRELLMAKVKADAASRAQVIQTAELFRADIVDVSPDVVVIEATGKPEKLEALIRNLEPFGIKELVKSGLVALGRGPRSITDRSLRPVERSA</sequence>
<dbReference type="EMBL" id="BAAAPC010000016">
    <property type="protein sequence ID" value="GAA2005952.1"/>
    <property type="molecule type" value="Genomic_DNA"/>
</dbReference>
<evidence type="ECO:0000256" key="5">
    <source>
        <dbReference type="ARBA" id="ARBA00022605"/>
    </source>
</evidence>
<dbReference type="InterPro" id="IPR045865">
    <property type="entry name" value="ACT-like_dom_sf"/>
</dbReference>
<comment type="similarity">
    <text evidence="3 8">Belongs to the acetolactate synthase small subunit family.</text>
</comment>
<evidence type="ECO:0000256" key="7">
    <source>
        <dbReference type="ARBA" id="ARBA00048670"/>
    </source>
</evidence>
<dbReference type="PANTHER" id="PTHR30239">
    <property type="entry name" value="ACETOLACTATE SYNTHASE SMALL SUBUNIT"/>
    <property type="match status" value="1"/>
</dbReference>
<dbReference type="InterPro" id="IPR039557">
    <property type="entry name" value="AHAS_ACT"/>
</dbReference>
<evidence type="ECO:0000256" key="6">
    <source>
        <dbReference type="ARBA" id="ARBA00023304"/>
    </source>
</evidence>
<dbReference type="NCBIfam" id="TIGR00119">
    <property type="entry name" value="acolac_sm"/>
    <property type="match status" value="1"/>
</dbReference>
<comment type="catalytic activity">
    <reaction evidence="7 8">
        <text>2 pyruvate + H(+) = (2S)-2-acetolactate + CO2</text>
        <dbReference type="Rhea" id="RHEA:25249"/>
        <dbReference type="ChEBI" id="CHEBI:15361"/>
        <dbReference type="ChEBI" id="CHEBI:15378"/>
        <dbReference type="ChEBI" id="CHEBI:16526"/>
        <dbReference type="ChEBI" id="CHEBI:58476"/>
        <dbReference type="EC" id="2.2.1.6"/>
    </reaction>
</comment>
<dbReference type="InterPro" id="IPR054480">
    <property type="entry name" value="AHAS_small-like_ACT"/>
</dbReference>
<evidence type="ECO:0000256" key="4">
    <source>
        <dbReference type="ARBA" id="ARBA00011744"/>
    </source>
</evidence>
<evidence type="ECO:0000256" key="3">
    <source>
        <dbReference type="ARBA" id="ARBA00006341"/>
    </source>
</evidence>
<feature type="domain" description="ACT" evidence="9">
    <location>
        <begin position="5"/>
        <end position="79"/>
    </location>
</feature>